<reference evidence="2 3" key="1">
    <citation type="submission" date="2022-11" db="EMBL/GenBank/DDBJ databases">
        <title>Spartinivicinus poritis sp. nov., isolated from scleractinian coral Porites lutea.</title>
        <authorList>
            <person name="Zhang G."/>
            <person name="Cai L."/>
            <person name="Wei Q."/>
        </authorList>
    </citation>
    <scope>NUCLEOTIDE SEQUENCE [LARGE SCALE GENOMIC DNA]</scope>
    <source>
        <strain evidence="2 3">A2-2</strain>
    </source>
</reference>
<evidence type="ECO:0000313" key="3">
    <source>
        <dbReference type="Proteomes" id="UP001528823"/>
    </source>
</evidence>
<dbReference type="PROSITE" id="PS50244">
    <property type="entry name" value="S5A_REDUCTASE"/>
    <property type="match status" value="1"/>
</dbReference>
<dbReference type="Gene3D" id="1.20.120.1630">
    <property type="match status" value="1"/>
</dbReference>
<dbReference type="Pfam" id="PF06966">
    <property type="entry name" value="DUF1295"/>
    <property type="match status" value="1"/>
</dbReference>
<feature type="transmembrane region" description="Helical" evidence="1">
    <location>
        <begin position="32"/>
        <end position="49"/>
    </location>
</feature>
<proteinExistence type="predicted"/>
<comment type="caution">
    <text evidence="2">The sequence shown here is derived from an EMBL/GenBank/DDBJ whole genome shotgun (WGS) entry which is preliminary data.</text>
</comment>
<dbReference type="EMBL" id="JAPMOU010000005">
    <property type="protein sequence ID" value="MDE1461517.1"/>
    <property type="molecule type" value="Genomic_DNA"/>
</dbReference>
<accession>A0ABT5U7N2</accession>
<dbReference type="Proteomes" id="UP001528823">
    <property type="component" value="Unassembled WGS sequence"/>
</dbReference>
<feature type="transmembrane region" description="Helical" evidence="1">
    <location>
        <begin position="125"/>
        <end position="145"/>
    </location>
</feature>
<keyword evidence="1" id="KW-0472">Membrane</keyword>
<organism evidence="2 3">
    <name type="scientific">Spartinivicinus poritis</name>
    <dbReference type="NCBI Taxonomy" id="2994640"/>
    <lineage>
        <taxon>Bacteria</taxon>
        <taxon>Pseudomonadati</taxon>
        <taxon>Pseudomonadota</taxon>
        <taxon>Gammaproteobacteria</taxon>
        <taxon>Oceanospirillales</taxon>
        <taxon>Zooshikellaceae</taxon>
        <taxon>Spartinivicinus</taxon>
    </lineage>
</organism>
<keyword evidence="1" id="KW-1133">Transmembrane helix</keyword>
<dbReference type="RefSeq" id="WP_274687879.1">
    <property type="nucleotide sequence ID" value="NZ_JAPMOU010000005.1"/>
</dbReference>
<evidence type="ECO:0000256" key="1">
    <source>
        <dbReference type="SAM" id="Phobius"/>
    </source>
</evidence>
<evidence type="ECO:0000313" key="2">
    <source>
        <dbReference type="EMBL" id="MDE1461517.1"/>
    </source>
</evidence>
<keyword evidence="3" id="KW-1185">Reference proteome</keyword>
<feature type="transmembrane region" description="Helical" evidence="1">
    <location>
        <begin position="58"/>
        <end position="79"/>
    </location>
</feature>
<keyword evidence="1" id="KW-0812">Transmembrane</keyword>
<sequence>MELWITLGVVIAVLSFFAAGSAKKYRDMRMPFIWGFNTLLPVALVYCFYGKGDWQHKLLIISFVGIYLLRMNVVLTIWYENTAAAKLKDVIPSSQLTGLSLLLVNIFGWIYCLPFYWAADLQGSFSYLEYSAIGVYIVGTIWHFGSDYQKRKFKLNPANKGKIINVGFWRYSRHPNYFGDFLIFVSFGMISGSIWGIVAPLANIAQYFSDAIPKSEKMAEDRYGHDWMEYKKSVKCFIPWVY</sequence>
<dbReference type="PANTHER" id="PTHR32251:SF33">
    <property type="entry name" value="STEROID 5-ALPHA REDUCTASE C-TERMINAL DOMAIN-CONTAINING PROTEIN"/>
    <property type="match status" value="1"/>
</dbReference>
<feature type="transmembrane region" description="Helical" evidence="1">
    <location>
        <begin position="99"/>
        <end position="118"/>
    </location>
</feature>
<gene>
    <name evidence="2" type="ORF">ORQ98_06000</name>
</gene>
<name>A0ABT5U7N2_9GAMM</name>
<dbReference type="InterPro" id="IPR010721">
    <property type="entry name" value="UstE-like"/>
</dbReference>
<feature type="transmembrane region" description="Helical" evidence="1">
    <location>
        <begin position="181"/>
        <end position="208"/>
    </location>
</feature>
<dbReference type="PANTHER" id="PTHR32251">
    <property type="entry name" value="3-OXO-5-ALPHA-STEROID 4-DEHYDROGENASE"/>
    <property type="match status" value="1"/>
</dbReference>
<protein>
    <submittedName>
        <fullName evidence="2">DUF1295 domain-containing protein</fullName>
    </submittedName>
</protein>